<proteinExistence type="predicted"/>
<keyword evidence="5" id="KW-0472">Membrane</keyword>
<keyword evidence="2" id="KW-0812">Transmembrane</keyword>
<feature type="region of interest" description="Disordered" evidence="7">
    <location>
        <begin position="390"/>
        <end position="411"/>
    </location>
</feature>
<name>A0A835WH63_9CHLO</name>
<evidence type="ECO:0000256" key="7">
    <source>
        <dbReference type="SAM" id="MobiDB-lite"/>
    </source>
</evidence>
<dbReference type="OrthoDB" id="528698at2759"/>
<dbReference type="EMBL" id="JAEHOD010000022">
    <property type="protein sequence ID" value="KAG2447332.1"/>
    <property type="molecule type" value="Genomic_DNA"/>
</dbReference>
<reference evidence="9" key="1">
    <citation type="journal article" date="2020" name="bioRxiv">
        <title>Comparative genomics of Chlamydomonas.</title>
        <authorList>
            <person name="Craig R.J."/>
            <person name="Hasan A.R."/>
            <person name="Ness R.W."/>
            <person name="Keightley P.D."/>
        </authorList>
    </citation>
    <scope>NUCLEOTIDE SEQUENCE</scope>
    <source>
        <strain evidence="9">CCAP 11/173</strain>
    </source>
</reference>
<keyword evidence="4" id="KW-1133">Transmembrane helix</keyword>
<keyword evidence="6" id="KW-0325">Glycoprotein</keyword>
<feature type="region of interest" description="Disordered" evidence="7">
    <location>
        <begin position="25"/>
        <end position="44"/>
    </location>
</feature>
<dbReference type="InterPro" id="IPR051292">
    <property type="entry name" value="Xyl/GlcA_transferase"/>
</dbReference>
<comment type="caution">
    <text evidence="9">The sequence shown here is derived from an EMBL/GenBank/DDBJ whole genome shotgun (WGS) entry which is preliminary data.</text>
</comment>
<comment type="subcellular location">
    <subcellularLocation>
        <location evidence="1">Membrane</location>
        <topology evidence="1">Single-pass type II membrane protein</topology>
    </subcellularLocation>
</comment>
<gene>
    <name evidence="9" type="ORF">HYH02_007661</name>
</gene>
<dbReference type="PANTHER" id="PTHR12270:SF52">
    <property type="entry name" value="GLYCOSYLTRANSFERASE-LIKE PROTEIN GNT13-RELATED"/>
    <property type="match status" value="1"/>
</dbReference>
<dbReference type="GO" id="GO:0042285">
    <property type="term" value="F:xylosyltransferase activity"/>
    <property type="evidence" value="ECO:0007669"/>
    <property type="project" value="TreeGrafter"/>
</dbReference>
<feature type="compositionally biased region" description="Low complexity" evidence="7">
    <location>
        <begin position="34"/>
        <end position="44"/>
    </location>
</feature>
<protein>
    <submittedName>
        <fullName evidence="9">Uncharacterized protein</fullName>
    </submittedName>
</protein>
<dbReference type="GO" id="GO:0016020">
    <property type="term" value="C:membrane"/>
    <property type="evidence" value="ECO:0007669"/>
    <property type="project" value="UniProtKB-SubCell"/>
</dbReference>
<organism evidence="9 10">
    <name type="scientific">Chlamydomonas schloesseri</name>
    <dbReference type="NCBI Taxonomy" id="2026947"/>
    <lineage>
        <taxon>Eukaryota</taxon>
        <taxon>Viridiplantae</taxon>
        <taxon>Chlorophyta</taxon>
        <taxon>core chlorophytes</taxon>
        <taxon>Chlorophyceae</taxon>
        <taxon>CS clade</taxon>
        <taxon>Chlamydomonadales</taxon>
        <taxon>Chlamydomonadaceae</taxon>
        <taxon>Chlamydomonas</taxon>
    </lineage>
</organism>
<accession>A0A835WH63</accession>
<evidence type="ECO:0000256" key="1">
    <source>
        <dbReference type="ARBA" id="ARBA00004606"/>
    </source>
</evidence>
<evidence type="ECO:0000313" key="9">
    <source>
        <dbReference type="EMBL" id="KAG2447332.1"/>
    </source>
</evidence>
<feature type="region of interest" description="Disordered" evidence="7">
    <location>
        <begin position="181"/>
        <end position="239"/>
    </location>
</feature>
<feature type="signal peptide" evidence="8">
    <location>
        <begin position="1"/>
        <end position="21"/>
    </location>
</feature>
<feature type="compositionally biased region" description="Low complexity" evidence="7">
    <location>
        <begin position="390"/>
        <end position="404"/>
    </location>
</feature>
<dbReference type="PANTHER" id="PTHR12270">
    <property type="entry name" value="GLYCOSYLTRANSFERASE-RELATED"/>
    <property type="match status" value="1"/>
</dbReference>
<keyword evidence="8" id="KW-0732">Signal</keyword>
<sequence>MARNAAVAVLVLTATCIQAHGLRAAAQARTTPRDGGAAADSSSSADPAELLSLCYNRHYDPAPASFQGWLDGRPASLYLADVWWSPRAEGDGGSGRDSRTREPLVTLFTMASMDRLGMVEAQCRGYAGPLSAAIHLPLLAHAGDSSEAAAVATAAAAGQWQYEQDPYVEEYIELDREAGDVQKERKRKGLQDLARGRGHEATAPVLDGGSSNGTTNDRSGDRSSGAQKGGSGRASGSAMSLPEFRARLSAANRELLDSTRSRLQALFDSMESAATAAATAAVAASAAATPGSAAASSRQRGPCALRLLLFVELVADPQLGGVMPTNALRNAAGLAARTPLAAMLDADLGVSAGLGRLAADPAWLAKVTELADGDSPSLCILPAWEATTSTTTSTSKASPGAKAVGAGGPAGPEAELQAVEATITGSKAEVVRLWRSGRLQVFHEDGCKRCHGPIDHKRWALAAEPYDVKWAQAFEPWGILARHRDPGYDERFRGWCYDKIQHVESLARLTRLGFTVLPDAWLVHRPHRRTSIATLSHGGGGSSSSSKGSSKHLNKAGGGKQPQPQHRTSSHEAATQDEVSPLLQVLPTPDGRNATAYQLYRAYVNRLIRAERKMLGASQEVKEGMCVGLGGSASFG</sequence>
<feature type="chain" id="PRO_5033061754" evidence="8">
    <location>
        <begin position="22"/>
        <end position="636"/>
    </location>
</feature>
<evidence type="ECO:0000256" key="8">
    <source>
        <dbReference type="SAM" id="SignalP"/>
    </source>
</evidence>
<keyword evidence="10" id="KW-1185">Reference proteome</keyword>
<feature type="compositionally biased region" description="Polar residues" evidence="7">
    <location>
        <begin position="562"/>
        <end position="573"/>
    </location>
</feature>
<dbReference type="GO" id="GO:0035269">
    <property type="term" value="P:protein O-linked glycosylation via mannose"/>
    <property type="evidence" value="ECO:0007669"/>
    <property type="project" value="TreeGrafter"/>
</dbReference>
<evidence type="ECO:0000256" key="4">
    <source>
        <dbReference type="ARBA" id="ARBA00022989"/>
    </source>
</evidence>
<dbReference type="Pfam" id="PF13896">
    <property type="entry name" value="Glyco_transf_49"/>
    <property type="match status" value="1"/>
</dbReference>
<evidence type="ECO:0000256" key="2">
    <source>
        <dbReference type="ARBA" id="ARBA00022692"/>
    </source>
</evidence>
<evidence type="ECO:0000256" key="5">
    <source>
        <dbReference type="ARBA" id="ARBA00023136"/>
    </source>
</evidence>
<feature type="region of interest" description="Disordered" evidence="7">
    <location>
        <begin position="532"/>
        <end position="587"/>
    </location>
</feature>
<evidence type="ECO:0000256" key="3">
    <source>
        <dbReference type="ARBA" id="ARBA00022968"/>
    </source>
</evidence>
<evidence type="ECO:0000313" key="10">
    <source>
        <dbReference type="Proteomes" id="UP000613740"/>
    </source>
</evidence>
<dbReference type="GO" id="GO:0015020">
    <property type="term" value="F:glucuronosyltransferase activity"/>
    <property type="evidence" value="ECO:0007669"/>
    <property type="project" value="TreeGrafter"/>
</dbReference>
<dbReference type="Proteomes" id="UP000613740">
    <property type="component" value="Unassembled WGS sequence"/>
</dbReference>
<evidence type="ECO:0000256" key="6">
    <source>
        <dbReference type="ARBA" id="ARBA00023180"/>
    </source>
</evidence>
<dbReference type="AlphaFoldDB" id="A0A835WH63"/>
<keyword evidence="3" id="KW-0735">Signal-anchor</keyword>